<accession>A0A517NYX1</accession>
<organism evidence="3 4">
    <name type="scientific">Stieleria marina</name>
    <dbReference type="NCBI Taxonomy" id="1930275"/>
    <lineage>
        <taxon>Bacteria</taxon>
        <taxon>Pseudomonadati</taxon>
        <taxon>Planctomycetota</taxon>
        <taxon>Planctomycetia</taxon>
        <taxon>Pirellulales</taxon>
        <taxon>Pirellulaceae</taxon>
        <taxon>Stieleria</taxon>
    </lineage>
</organism>
<protein>
    <submittedName>
        <fullName evidence="3">Uncharacterized protein</fullName>
    </submittedName>
</protein>
<proteinExistence type="predicted"/>
<evidence type="ECO:0000313" key="4">
    <source>
        <dbReference type="Proteomes" id="UP000319817"/>
    </source>
</evidence>
<dbReference type="RefSeq" id="WP_145420132.1">
    <property type="nucleotide sequence ID" value="NZ_CP036526.1"/>
</dbReference>
<dbReference type="InterPro" id="IPR016024">
    <property type="entry name" value="ARM-type_fold"/>
</dbReference>
<dbReference type="AlphaFoldDB" id="A0A517NYX1"/>
<feature type="region of interest" description="Disordered" evidence="1">
    <location>
        <begin position="415"/>
        <end position="455"/>
    </location>
</feature>
<keyword evidence="2" id="KW-1133">Transmembrane helix</keyword>
<feature type="compositionally biased region" description="Low complexity" evidence="1">
    <location>
        <begin position="415"/>
        <end position="434"/>
    </location>
</feature>
<dbReference type="SUPFAM" id="SSF48371">
    <property type="entry name" value="ARM repeat"/>
    <property type="match status" value="1"/>
</dbReference>
<feature type="region of interest" description="Disordered" evidence="1">
    <location>
        <begin position="564"/>
        <end position="614"/>
    </location>
</feature>
<evidence type="ECO:0000313" key="3">
    <source>
        <dbReference type="EMBL" id="QDT12332.1"/>
    </source>
</evidence>
<reference evidence="3 4" key="1">
    <citation type="submission" date="2019-02" db="EMBL/GenBank/DDBJ databases">
        <title>Deep-cultivation of Planctomycetes and their phenomic and genomic characterization uncovers novel biology.</title>
        <authorList>
            <person name="Wiegand S."/>
            <person name="Jogler M."/>
            <person name="Boedeker C."/>
            <person name="Pinto D."/>
            <person name="Vollmers J."/>
            <person name="Rivas-Marin E."/>
            <person name="Kohn T."/>
            <person name="Peeters S.H."/>
            <person name="Heuer A."/>
            <person name="Rast P."/>
            <person name="Oberbeckmann S."/>
            <person name="Bunk B."/>
            <person name="Jeske O."/>
            <person name="Meyerdierks A."/>
            <person name="Storesund J.E."/>
            <person name="Kallscheuer N."/>
            <person name="Luecker S."/>
            <person name="Lage O.M."/>
            <person name="Pohl T."/>
            <person name="Merkel B.J."/>
            <person name="Hornburger P."/>
            <person name="Mueller R.-W."/>
            <person name="Bruemmer F."/>
            <person name="Labrenz M."/>
            <person name="Spormann A.M."/>
            <person name="Op den Camp H."/>
            <person name="Overmann J."/>
            <person name="Amann R."/>
            <person name="Jetten M.S.M."/>
            <person name="Mascher T."/>
            <person name="Medema M.H."/>
            <person name="Devos D.P."/>
            <person name="Kaster A.-K."/>
            <person name="Ovreas L."/>
            <person name="Rohde M."/>
            <person name="Galperin M.Y."/>
            <person name="Jogler C."/>
        </authorList>
    </citation>
    <scope>NUCLEOTIDE SEQUENCE [LARGE SCALE GENOMIC DNA]</scope>
    <source>
        <strain evidence="3 4">K23_9</strain>
    </source>
</reference>
<name>A0A517NYX1_9BACT</name>
<sequence length="614" mass="67028">MNSHQVNLNVGAAQRPTEHAIEEPGERAFNDRAFNERELGDRGLGGRACFEKECFRQSGFDRGRIVKAICMGALVLLATATFAMAPAAATERYRVMAMNPAFDDPANMRRMVSASKNYAFAESIEKFADEGYARAYYLHYLPARITQDVSMDEISDLMTTIRKRVSRSNRTGKPGARNIMGWLYKGMRPIAEGDYRPAARINAILLISRLDVVPADLMEKKPPVPSSVVPSVLLPIYQDAANSDGVRAAALKGLNRYASLAADRLQAPEQKTLRDSLVQEMQTLLTDKSPEGRDAAAHAYLQRFAIDILAAMQASADQDRDDKKRKNGFGAQLVSISTDKSSHRLLAMHAASRLGTVRENLIGGKGASRKILASWTTLVAQAFDSEIDRLESMTRPPVAARQPRSPDAMAQAARRARPANGRGRMANRARAGQQDPRHNNPMRNDPADGMDPTDGMMEDFPGGEMPGGMGRPSQFAVQPPEIVMSRRKLSFVVQQLNYGATGSRKRALLAQRRGLMAAVASEDQVVVRDWLRGLHQILDSINRDSLSTRASYLDELKSQSAKLQQLSRALSPPADAVKPAAAGQPNAAAPIPPADSGAAPMAWMAEPASRQTDV</sequence>
<keyword evidence="4" id="KW-1185">Reference proteome</keyword>
<evidence type="ECO:0000256" key="2">
    <source>
        <dbReference type="SAM" id="Phobius"/>
    </source>
</evidence>
<evidence type="ECO:0000256" key="1">
    <source>
        <dbReference type="SAM" id="MobiDB-lite"/>
    </source>
</evidence>
<keyword evidence="2" id="KW-0472">Membrane</keyword>
<dbReference type="OrthoDB" id="259993at2"/>
<feature type="transmembrane region" description="Helical" evidence="2">
    <location>
        <begin position="65"/>
        <end position="89"/>
    </location>
</feature>
<gene>
    <name evidence="3" type="ORF">K239x_43410</name>
</gene>
<keyword evidence="2" id="KW-0812">Transmembrane</keyword>
<dbReference type="Proteomes" id="UP000319817">
    <property type="component" value="Chromosome"/>
</dbReference>
<feature type="compositionally biased region" description="Low complexity" evidence="1">
    <location>
        <begin position="576"/>
        <end position="589"/>
    </location>
</feature>
<dbReference type="EMBL" id="CP036526">
    <property type="protein sequence ID" value="QDT12332.1"/>
    <property type="molecule type" value="Genomic_DNA"/>
</dbReference>